<keyword evidence="3" id="KW-1185">Reference proteome</keyword>
<dbReference type="EMBL" id="PJZF01000001">
    <property type="protein sequence ID" value="PLR41710.1"/>
    <property type="molecule type" value="Genomic_DNA"/>
</dbReference>
<evidence type="ECO:0000313" key="2">
    <source>
        <dbReference type="EMBL" id="PLR41710.1"/>
    </source>
</evidence>
<sequence>MSLNQHARRIGGWLLAPLAYLIMTLLGNTLTLVLYGMALSHSESRARLLGTTGMALPWYLSLVTALAMWLFSAWVLWQFTQRKRIVPRLYIFWLLVTVLLAIKSFAFAPVPDDLAVRSLLAPLLAAALLVPYFSRSRRVKQTFIG</sequence>
<feature type="transmembrane region" description="Helical" evidence="1">
    <location>
        <begin position="58"/>
        <end position="77"/>
    </location>
</feature>
<dbReference type="RefSeq" id="WP_101814558.1">
    <property type="nucleotide sequence ID" value="NZ_PJZF01000001.1"/>
</dbReference>
<dbReference type="OrthoDB" id="6504677at2"/>
<reference evidence="2 3" key="1">
    <citation type="submission" date="2017-12" db="EMBL/GenBank/DDBJ databases">
        <title>Characterization of six clinical isolates of Enterochimera gen. nov., a novel genus of the Yersiniaciae family and the three species Enterochimera arupensis sp. nov., Enterochimera coloradensis sp. nov, and Enterochimera californica sp. nov.</title>
        <authorList>
            <person name="Rossi A."/>
            <person name="Fisher M."/>
        </authorList>
    </citation>
    <scope>NUCLEOTIDE SEQUENCE [LARGE SCALE GENOMIC DNA]</scope>
    <source>
        <strain evidence="3">2015-Iso6</strain>
    </source>
</reference>
<protein>
    <submittedName>
        <fullName evidence="2">DUF2569 domain-containing protein</fullName>
    </submittedName>
</protein>
<feature type="transmembrane region" description="Helical" evidence="1">
    <location>
        <begin position="12"/>
        <end position="38"/>
    </location>
</feature>
<gene>
    <name evidence="2" type="ORF">CYR55_02470</name>
</gene>
<accession>A0A2N5EGQ3</accession>
<name>A0A2N5EGQ3_9GAMM</name>
<keyword evidence="1" id="KW-1133">Transmembrane helix</keyword>
<feature type="transmembrane region" description="Helical" evidence="1">
    <location>
        <begin position="89"/>
        <end position="108"/>
    </location>
</feature>
<evidence type="ECO:0000313" key="3">
    <source>
        <dbReference type="Proteomes" id="UP000234240"/>
    </source>
</evidence>
<dbReference type="Pfam" id="PF10754">
    <property type="entry name" value="DUF2569"/>
    <property type="match status" value="1"/>
</dbReference>
<organism evidence="2 3">
    <name type="scientific">Chimaeribacter californicus</name>
    <dbReference type="NCBI Taxonomy" id="2060067"/>
    <lineage>
        <taxon>Bacteria</taxon>
        <taxon>Pseudomonadati</taxon>
        <taxon>Pseudomonadota</taxon>
        <taxon>Gammaproteobacteria</taxon>
        <taxon>Enterobacterales</taxon>
        <taxon>Yersiniaceae</taxon>
        <taxon>Chimaeribacter</taxon>
    </lineage>
</organism>
<dbReference type="AlphaFoldDB" id="A0A2N5EGQ3"/>
<keyword evidence="1" id="KW-0472">Membrane</keyword>
<dbReference type="InterPro" id="IPR019690">
    <property type="entry name" value="DUF2569"/>
</dbReference>
<feature type="transmembrane region" description="Helical" evidence="1">
    <location>
        <begin position="114"/>
        <end position="133"/>
    </location>
</feature>
<dbReference type="Proteomes" id="UP000234240">
    <property type="component" value="Unassembled WGS sequence"/>
</dbReference>
<proteinExistence type="predicted"/>
<keyword evidence="1" id="KW-0812">Transmembrane</keyword>
<evidence type="ECO:0000256" key="1">
    <source>
        <dbReference type="SAM" id="Phobius"/>
    </source>
</evidence>
<comment type="caution">
    <text evidence="2">The sequence shown here is derived from an EMBL/GenBank/DDBJ whole genome shotgun (WGS) entry which is preliminary data.</text>
</comment>